<sequence>MPSKSSSSKLAEDTFRILAMLSRIDIALGDVRTACAELKAGAAATSLKLDRAIEALEGHSGRIEALEARQEHVERYLRQAKPCPELKIIGIPSALFCTADSDLRHLCVSIL</sequence>
<proteinExistence type="predicted"/>
<dbReference type="AlphaFoldDB" id="A0A6H5ITJ6"/>
<evidence type="ECO:0000313" key="2">
    <source>
        <dbReference type="Proteomes" id="UP000479190"/>
    </source>
</evidence>
<protein>
    <submittedName>
        <fullName evidence="1">Uncharacterized protein</fullName>
    </submittedName>
</protein>
<organism evidence="1 2">
    <name type="scientific">Trichogramma brassicae</name>
    <dbReference type="NCBI Taxonomy" id="86971"/>
    <lineage>
        <taxon>Eukaryota</taxon>
        <taxon>Metazoa</taxon>
        <taxon>Ecdysozoa</taxon>
        <taxon>Arthropoda</taxon>
        <taxon>Hexapoda</taxon>
        <taxon>Insecta</taxon>
        <taxon>Pterygota</taxon>
        <taxon>Neoptera</taxon>
        <taxon>Endopterygota</taxon>
        <taxon>Hymenoptera</taxon>
        <taxon>Apocrita</taxon>
        <taxon>Proctotrupomorpha</taxon>
        <taxon>Chalcidoidea</taxon>
        <taxon>Trichogrammatidae</taxon>
        <taxon>Trichogramma</taxon>
    </lineage>
</organism>
<keyword evidence="2" id="KW-1185">Reference proteome</keyword>
<dbReference type="OrthoDB" id="10009301at2759"/>
<gene>
    <name evidence="1" type="ORF">TBRA_LOCUS9859</name>
</gene>
<evidence type="ECO:0000313" key="1">
    <source>
        <dbReference type="EMBL" id="CAB0038065.1"/>
    </source>
</evidence>
<reference evidence="1 2" key="1">
    <citation type="submission" date="2020-02" db="EMBL/GenBank/DDBJ databases">
        <authorList>
            <person name="Ferguson B K."/>
        </authorList>
    </citation>
    <scope>NUCLEOTIDE SEQUENCE [LARGE SCALE GENOMIC DNA]</scope>
</reference>
<name>A0A6H5ITJ6_9HYME</name>
<dbReference type="EMBL" id="CADCXV010000889">
    <property type="protein sequence ID" value="CAB0038065.1"/>
    <property type="molecule type" value="Genomic_DNA"/>
</dbReference>
<accession>A0A6H5ITJ6</accession>
<dbReference type="Proteomes" id="UP000479190">
    <property type="component" value="Unassembled WGS sequence"/>
</dbReference>